<keyword evidence="3" id="KW-1185">Reference proteome</keyword>
<dbReference type="EMBL" id="CP053452">
    <property type="protein sequence ID" value="QJW93787.1"/>
    <property type="molecule type" value="Genomic_DNA"/>
</dbReference>
<protein>
    <submittedName>
        <fullName evidence="2">Uncharacterized protein</fullName>
    </submittedName>
</protein>
<reference evidence="3" key="1">
    <citation type="submission" date="2020-05" db="EMBL/GenBank/DDBJ databases">
        <title>Frigoriglobus tundricola gen. nov., sp. nov., a psychrotolerant cellulolytic planctomycete of the family Gemmataceae with two divergent copies of 16S rRNA gene.</title>
        <authorList>
            <person name="Kulichevskaya I.S."/>
            <person name="Ivanova A.A."/>
            <person name="Naumoff D.G."/>
            <person name="Beletsky A.V."/>
            <person name="Rijpstra W.I.C."/>
            <person name="Sinninghe Damste J.S."/>
            <person name="Mardanov A.V."/>
            <person name="Ravin N.V."/>
            <person name="Dedysh S.N."/>
        </authorList>
    </citation>
    <scope>NUCLEOTIDE SEQUENCE [LARGE SCALE GENOMIC DNA]</scope>
    <source>
        <strain evidence="3">PL17</strain>
    </source>
</reference>
<dbReference type="KEGG" id="ftj:FTUN_1298"/>
<feature type="transmembrane region" description="Helical" evidence="1">
    <location>
        <begin position="48"/>
        <end position="69"/>
    </location>
</feature>
<evidence type="ECO:0000313" key="2">
    <source>
        <dbReference type="EMBL" id="QJW93787.1"/>
    </source>
</evidence>
<dbReference type="AlphaFoldDB" id="A0A6M5YIB1"/>
<dbReference type="Proteomes" id="UP000503447">
    <property type="component" value="Chromosome"/>
</dbReference>
<feature type="transmembrane region" description="Helical" evidence="1">
    <location>
        <begin position="15"/>
        <end position="36"/>
    </location>
</feature>
<sequence length="75" mass="7748">MGDQNRPGDRNPQGWFVNLLGWLSFVGLFATGVVGLTGGAASRGEPHLAGVAYLLVGGLAFGLVLVVVLRRGPMA</sequence>
<evidence type="ECO:0000256" key="1">
    <source>
        <dbReference type="SAM" id="Phobius"/>
    </source>
</evidence>
<organism evidence="2 3">
    <name type="scientific">Frigoriglobus tundricola</name>
    <dbReference type="NCBI Taxonomy" id="2774151"/>
    <lineage>
        <taxon>Bacteria</taxon>
        <taxon>Pseudomonadati</taxon>
        <taxon>Planctomycetota</taxon>
        <taxon>Planctomycetia</taxon>
        <taxon>Gemmatales</taxon>
        <taxon>Gemmataceae</taxon>
        <taxon>Frigoriglobus</taxon>
    </lineage>
</organism>
<keyword evidence="1" id="KW-0472">Membrane</keyword>
<proteinExistence type="predicted"/>
<keyword evidence="1" id="KW-0812">Transmembrane</keyword>
<dbReference type="RefSeq" id="WP_171469916.1">
    <property type="nucleotide sequence ID" value="NZ_CP053452.2"/>
</dbReference>
<gene>
    <name evidence="2" type="ORF">FTUN_1298</name>
</gene>
<keyword evidence="1" id="KW-1133">Transmembrane helix</keyword>
<accession>A0A6M5YIB1</accession>
<evidence type="ECO:0000313" key="3">
    <source>
        <dbReference type="Proteomes" id="UP000503447"/>
    </source>
</evidence>
<name>A0A6M5YIB1_9BACT</name>